<keyword evidence="1" id="KW-0547">Nucleotide-binding</keyword>
<dbReference type="EMBL" id="DS016322">
    <property type="protein sequence ID" value="KOB86561.1"/>
    <property type="molecule type" value="Genomic_DNA"/>
</dbReference>
<organism evidence="3 4">
    <name type="scientific">Plasmodium falciparum (isolate Dd2)</name>
    <dbReference type="NCBI Taxonomy" id="57267"/>
    <lineage>
        <taxon>Eukaryota</taxon>
        <taxon>Sar</taxon>
        <taxon>Alveolata</taxon>
        <taxon>Apicomplexa</taxon>
        <taxon>Aconoidasida</taxon>
        <taxon>Haemosporida</taxon>
        <taxon>Plasmodiidae</taxon>
        <taxon>Plasmodium</taxon>
        <taxon>Plasmodium (Laverania)</taxon>
    </lineage>
</organism>
<feature type="domain" description="Arginyl-tRNA synthetase catalytic core" evidence="2">
    <location>
        <begin position="1"/>
        <end position="68"/>
    </location>
</feature>
<dbReference type="InterPro" id="IPR001278">
    <property type="entry name" value="Arg-tRNA-ligase"/>
</dbReference>
<evidence type="ECO:0000256" key="1">
    <source>
        <dbReference type="RuleBase" id="RU363038"/>
    </source>
</evidence>
<evidence type="ECO:0000313" key="3">
    <source>
        <dbReference type="EMBL" id="KOB86561.1"/>
    </source>
</evidence>
<dbReference type="SUPFAM" id="SSF47323">
    <property type="entry name" value="Anticodon-binding domain of a subclass of class I aminoacyl-tRNA synthetases"/>
    <property type="match status" value="1"/>
</dbReference>
<sequence length="132" mass="15586">TVKLIYLIKEGTERAQRDSLQRIEKKSEEEKSSLENVDIDQLSESLCVSAIKYFDLKQHRNSDYKFSYDNMLNVKGNTGIYIIYGYSRICSIFRKSTINVEDISKGNKTYKYMIYIHINLCILKLYKNIIYI</sequence>
<dbReference type="InterPro" id="IPR009080">
    <property type="entry name" value="tRNAsynth_Ia_anticodon-bd"/>
</dbReference>
<dbReference type="PANTHER" id="PTHR11956">
    <property type="entry name" value="ARGINYL-TRNA SYNTHETASE"/>
    <property type="match status" value="1"/>
</dbReference>
<comment type="similarity">
    <text evidence="1">Belongs to the class-I aminoacyl-tRNA synthetase family.</text>
</comment>
<dbReference type="Gene3D" id="3.40.50.620">
    <property type="entry name" value="HUPs"/>
    <property type="match status" value="1"/>
</dbReference>
<evidence type="ECO:0000259" key="2">
    <source>
        <dbReference type="Pfam" id="PF00750"/>
    </source>
</evidence>
<reference evidence="4" key="2">
    <citation type="submission" date="2006-09" db="EMBL/GenBank/DDBJ databases">
        <title>The genome sequence of Plasmodium falciparum Dd2.</title>
        <authorList>
            <consortium name="The Broad Institute Genome Sequencing Platform"/>
            <person name="Birren B."/>
            <person name="Lander E."/>
            <person name="Galagan J."/>
            <person name="Nusbaum C."/>
            <person name="Devon K."/>
            <person name="Henn M."/>
            <person name="Jaffe D."/>
            <person name="Butler J."/>
            <person name="Alvarez P."/>
            <person name="Gnerre S."/>
            <person name="Grabherr M."/>
            <person name="Kleber M."/>
            <person name="Mauceli E."/>
            <person name="Brockman W."/>
            <person name="MacCallum I.A."/>
            <person name="Rounsley S."/>
            <person name="Young S."/>
            <person name="LaButti K."/>
            <person name="Pushparaj V."/>
            <person name="DeCaprio D."/>
            <person name="Crawford M."/>
            <person name="Koehrsen M."/>
            <person name="Engels R."/>
            <person name="Montgomery P."/>
            <person name="Pearson M."/>
            <person name="Howarth C."/>
            <person name="Larson L."/>
            <person name="Luoma S."/>
            <person name="White J."/>
            <person name="Kodira C."/>
            <person name="Zeng Q."/>
            <person name="O'Leary S."/>
            <person name="Yandava C."/>
            <person name="Alvarado L."/>
            <person name="Wirth D."/>
            <person name="Volkman S."/>
            <person name="Hartl D."/>
        </authorList>
    </citation>
    <scope>NUCLEOTIDE SEQUENCE [LARGE SCALE GENOMIC DNA]</scope>
</reference>
<name>A0A0L7M0V6_PLAF4</name>
<keyword evidence="1" id="KW-0436">Ligase</keyword>
<dbReference type="InterPro" id="IPR035684">
    <property type="entry name" value="ArgRS_core"/>
</dbReference>
<reference evidence="4" key="1">
    <citation type="submission" date="2006-09" db="EMBL/GenBank/DDBJ databases">
        <title>Annotation of Plasmodium falciparum Dd2.</title>
        <authorList>
            <consortium name="The Broad Institute Genome Sequencing Platform"/>
            <person name="Volkman S.K."/>
            <person name="Neafsey D.E."/>
            <person name="Dash A.P."/>
            <person name="Chitnis C.E."/>
            <person name="Hartl D.L."/>
            <person name="Young S.K."/>
            <person name="Zeng Q."/>
            <person name="Koehrsen M."/>
            <person name="Alvarado L."/>
            <person name="Berlin A."/>
            <person name="Borenstein D."/>
            <person name="Chapman S.B."/>
            <person name="Chen Z."/>
            <person name="Engels R."/>
            <person name="Freedman E."/>
            <person name="Gellesch M."/>
            <person name="Goldberg J."/>
            <person name="Griggs A."/>
            <person name="Gujja S."/>
            <person name="Heilman E.R."/>
            <person name="Heiman D.I."/>
            <person name="Howarth C."/>
            <person name="Jen D."/>
            <person name="Larson L."/>
            <person name="Mehta T."/>
            <person name="Neiman D."/>
            <person name="Park D."/>
            <person name="Pearson M."/>
            <person name="Roberts A."/>
            <person name="Saif S."/>
            <person name="Shea T."/>
            <person name="Shenoy N."/>
            <person name="Sisk P."/>
            <person name="Stolte C."/>
            <person name="Sykes S."/>
            <person name="Walk T."/>
            <person name="White J."/>
            <person name="Yandava C."/>
            <person name="Haas B."/>
            <person name="Henn M.R."/>
            <person name="Nusbaum C."/>
            <person name="Birren B."/>
        </authorList>
    </citation>
    <scope>NUCLEOTIDE SEQUENCE [LARGE SCALE GENOMIC DNA]</scope>
</reference>
<feature type="non-terminal residue" evidence="3">
    <location>
        <position position="1"/>
    </location>
</feature>
<keyword evidence="1" id="KW-0067">ATP-binding</keyword>
<dbReference type="InterPro" id="IPR014729">
    <property type="entry name" value="Rossmann-like_a/b/a_fold"/>
</dbReference>
<dbReference type="Pfam" id="PF00750">
    <property type="entry name" value="tRNA-synt_1d"/>
    <property type="match status" value="1"/>
</dbReference>
<dbReference type="PANTHER" id="PTHR11956:SF5">
    <property type="entry name" value="ARGININE--TRNA LIGASE, CYTOPLASMIC"/>
    <property type="match status" value="1"/>
</dbReference>
<dbReference type="SUPFAM" id="SSF52374">
    <property type="entry name" value="Nucleotidylyl transferase"/>
    <property type="match status" value="1"/>
</dbReference>
<dbReference type="KEGG" id="pfd:PFDG_02155"/>
<proteinExistence type="inferred from homology"/>
<evidence type="ECO:0000313" key="4">
    <source>
        <dbReference type="Proteomes" id="UP000054282"/>
    </source>
</evidence>
<dbReference type="AlphaFoldDB" id="A0A0L7M0V6"/>
<gene>
    <name evidence="3" type="ORF">PFDG_02155</name>
</gene>
<protein>
    <submittedName>
        <fullName evidence="3">Arginyl-tRNA synthetase</fullName>
    </submittedName>
</protein>
<keyword evidence="1" id="KW-0648">Protein biosynthesis</keyword>
<dbReference type="GO" id="GO:0005524">
    <property type="term" value="F:ATP binding"/>
    <property type="evidence" value="ECO:0007669"/>
    <property type="project" value="UniProtKB-KW"/>
</dbReference>
<accession>A0A0L7M0V6</accession>
<dbReference type="GO" id="GO:0004814">
    <property type="term" value="F:arginine-tRNA ligase activity"/>
    <property type="evidence" value="ECO:0007669"/>
    <property type="project" value="InterPro"/>
</dbReference>
<dbReference type="Proteomes" id="UP000054282">
    <property type="component" value="Unassembled WGS sequence"/>
</dbReference>
<dbReference type="OrthoDB" id="68056at2759"/>
<dbReference type="GO" id="GO:0006420">
    <property type="term" value="P:arginyl-tRNA aminoacylation"/>
    <property type="evidence" value="ECO:0007669"/>
    <property type="project" value="InterPro"/>
</dbReference>
<keyword evidence="1 3" id="KW-0030">Aminoacyl-tRNA synthetase</keyword>